<dbReference type="RefSeq" id="WP_344240400.1">
    <property type="nucleotide sequence ID" value="NZ_BAAAHH010000008.1"/>
</dbReference>
<proteinExistence type="predicted"/>
<protein>
    <recommendedName>
        <fullName evidence="5">DUF3040 family protein</fullName>
    </recommendedName>
</protein>
<feature type="transmembrane region" description="Helical" evidence="2">
    <location>
        <begin position="56"/>
        <end position="74"/>
    </location>
</feature>
<keyword evidence="4" id="KW-1185">Reference proteome</keyword>
<feature type="compositionally biased region" description="Basic and acidic residues" evidence="1">
    <location>
        <begin position="1"/>
        <end position="18"/>
    </location>
</feature>
<dbReference type="EMBL" id="BAAAHH010000008">
    <property type="protein sequence ID" value="GAA0949371.1"/>
    <property type="molecule type" value="Genomic_DNA"/>
</dbReference>
<feature type="region of interest" description="Disordered" evidence="1">
    <location>
        <begin position="1"/>
        <end position="27"/>
    </location>
</feature>
<evidence type="ECO:0000313" key="3">
    <source>
        <dbReference type="EMBL" id="GAA0949371.1"/>
    </source>
</evidence>
<feature type="transmembrane region" description="Helical" evidence="2">
    <location>
        <begin position="80"/>
        <end position="98"/>
    </location>
</feature>
<dbReference type="Proteomes" id="UP001500665">
    <property type="component" value="Unassembled WGS sequence"/>
</dbReference>
<name>A0ABN1QZL2_9ACTN</name>
<accession>A0ABN1QZL2</accession>
<keyword evidence="2" id="KW-0472">Membrane</keyword>
<organism evidence="3 4">
    <name type="scientific">Actinocorallia libanotica</name>
    <dbReference type="NCBI Taxonomy" id="46162"/>
    <lineage>
        <taxon>Bacteria</taxon>
        <taxon>Bacillati</taxon>
        <taxon>Actinomycetota</taxon>
        <taxon>Actinomycetes</taxon>
        <taxon>Streptosporangiales</taxon>
        <taxon>Thermomonosporaceae</taxon>
        <taxon>Actinocorallia</taxon>
    </lineage>
</organism>
<reference evidence="3 4" key="1">
    <citation type="journal article" date="2019" name="Int. J. Syst. Evol. Microbiol.">
        <title>The Global Catalogue of Microorganisms (GCM) 10K type strain sequencing project: providing services to taxonomists for standard genome sequencing and annotation.</title>
        <authorList>
            <consortium name="The Broad Institute Genomics Platform"/>
            <consortium name="The Broad Institute Genome Sequencing Center for Infectious Disease"/>
            <person name="Wu L."/>
            <person name="Ma J."/>
        </authorList>
    </citation>
    <scope>NUCLEOTIDE SEQUENCE [LARGE SCALE GENOMIC DNA]</scope>
    <source>
        <strain evidence="3 4">JCM 10696</strain>
    </source>
</reference>
<gene>
    <name evidence="3" type="ORF">GCM10009550_26690</name>
</gene>
<keyword evidence="2" id="KW-1133">Transmembrane helix</keyword>
<evidence type="ECO:0008006" key="5">
    <source>
        <dbReference type="Google" id="ProtNLM"/>
    </source>
</evidence>
<evidence type="ECO:0000313" key="4">
    <source>
        <dbReference type="Proteomes" id="UP001500665"/>
    </source>
</evidence>
<keyword evidence="2" id="KW-0812">Transmembrane</keyword>
<evidence type="ECO:0000256" key="1">
    <source>
        <dbReference type="SAM" id="MobiDB-lite"/>
    </source>
</evidence>
<sequence length="148" mass="16429">MAIEERPGTEGPRERTEGHLSGGPMVDAHWSGSAHDEELPRLVHPEGSPHGKLSSWLVVVTVFVAFTVAGVALIFKAWVLIWICAAIIVLMLPVAKAVRIMDDTVGWARPTPGEITRGDMTRTAQHVREGNLEQVEKERKREQHARKK</sequence>
<evidence type="ECO:0000256" key="2">
    <source>
        <dbReference type="SAM" id="Phobius"/>
    </source>
</evidence>
<comment type="caution">
    <text evidence="3">The sequence shown here is derived from an EMBL/GenBank/DDBJ whole genome shotgun (WGS) entry which is preliminary data.</text>
</comment>